<evidence type="ECO:0000256" key="1">
    <source>
        <dbReference type="SAM" id="MobiDB-lite"/>
    </source>
</evidence>
<accession>A0A0L8FJB3</accession>
<gene>
    <name evidence="2" type="ORF">OCBIM_22017735mg</name>
</gene>
<dbReference type="EMBL" id="KQ430455">
    <property type="protein sequence ID" value="KOF64117.1"/>
    <property type="molecule type" value="Genomic_DNA"/>
</dbReference>
<feature type="region of interest" description="Disordered" evidence="1">
    <location>
        <begin position="265"/>
        <end position="312"/>
    </location>
</feature>
<name>A0A0L8FJB3_OCTBM</name>
<dbReference type="STRING" id="37653.A0A0L8FJB3"/>
<dbReference type="AlphaFoldDB" id="A0A0L8FJB3"/>
<feature type="compositionally biased region" description="Low complexity" evidence="1">
    <location>
        <begin position="265"/>
        <end position="298"/>
    </location>
</feature>
<reference evidence="2" key="1">
    <citation type="submission" date="2015-07" db="EMBL/GenBank/DDBJ databases">
        <title>MeaNS - Measles Nucleotide Surveillance Program.</title>
        <authorList>
            <person name="Tran T."/>
            <person name="Druce J."/>
        </authorList>
    </citation>
    <scope>NUCLEOTIDE SEQUENCE</scope>
    <source>
        <strain evidence="2">UCB-OBI-ISO-001</strain>
        <tissue evidence="2">Gonad</tissue>
    </source>
</reference>
<feature type="non-terminal residue" evidence="2">
    <location>
        <position position="1"/>
    </location>
</feature>
<feature type="region of interest" description="Disordered" evidence="1">
    <location>
        <begin position="185"/>
        <end position="213"/>
    </location>
</feature>
<organism evidence="2">
    <name type="scientific">Octopus bimaculoides</name>
    <name type="common">California two-spotted octopus</name>
    <dbReference type="NCBI Taxonomy" id="37653"/>
    <lineage>
        <taxon>Eukaryota</taxon>
        <taxon>Metazoa</taxon>
        <taxon>Spiralia</taxon>
        <taxon>Lophotrochozoa</taxon>
        <taxon>Mollusca</taxon>
        <taxon>Cephalopoda</taxon>
        <taxon>Coleoidea</taxon>
        <taxon>Octopodiformes</taxon>
        <taxon>Octopoda</taxon>
        <taxon>Incirrata</taxon>
        <taxon>Octopodidae</taxon>
        <taxon>Octopus</taxon>
    </lineage>
</organism>
<sequence length="312" mass="31802">GGDNPSSATVGQAVAAAAAGLTSGINIANLASLPSNLNIQNLATAGLSGMNIANLQSLQNMQVSLASGIVPITMINNNTGLLQNQSASTLSQPALVTMVTSLPQTTSTPSTVNSHPANSQVAMTTGMITNSGSVLLPPIGLTQLMKGTAQNLRAPSMSVMQLQNQQQFQLLNLSQQRGSLPAALQATQPQTTTVTTPTQNNNRTSASTGTTISVNSPGLLATNANLTAQPIAGFTPVTVQTAKTGQLQAASGNAAAGSSQTAITQQSNSQQLQFHQLQYKHPQSTSSSSQQSSSGSSKSKSKKRATPTPPKS</sequence>
<proteinExistence type="predicted"/>
<dbReference type="OrthoDB" id="1932706at2759"/>
<feature type="compositionally biased region" description="Low complexity" evidence="1">
    <location>
        <begin position="185"/>
        <end position="204"/>
    </location>
</feature>
<protein>
    <submittedName>
        <fullName evidence="2">Uncharacterized protein</fullName>
    </submittedName>
</protein>
<evidence type="ECO:0000313" key="2">
    <source>
        <dbReference type="EMBL" id="KOF64117.1"/>
    </source>
</evidence>